<dbReference type="EMBL" id="CADCTB010000044">
    <property type="protein sequence ID" value="CAA9220922.1"/>
    <property type="molecule type" value="Genomic_DNA"/>
</dbReference>
<feature type="compositionally biased region" description="Pro residues" evidence="1">
    <location>
        <begin position="140"/>
        <end position="149"/>
    </location>
</feature>
<organism evidence="2">
    <name type="scientific">uncultured Acidimicrobiales bacterium</name>
    <dbReference type="NCBI Taxonomy" id="310071"/>
    <lineage>
        <taxon>Bacteria</taxon>
        <taxon>Bacillati</taxon>
        <taxon>Actinomycetota</taxon>
        <taxon>Acidimicrobiia</taxon>
        <taxon>Acidimicrobiales</taxon>
        <taxon>environmental samples</taxon>
    </lineage>
</organism>
<dbReference type="AlphaFoldDB" id="A0A6J4HCS4"/>
<reference evidence="2" key="1">
    <citation type="submission" date="2020-02" db="EMBL/GenBank/DDBJ databases">
        <authorList>
            <person name="Meier V. D."/>
        </authorList>
    </citation>
    <scope>NUCLEOTIDE SEQUENCE</scope>
    <source>
        <strain evidence="2">AVDCRST_MAG10</strain>
    </source>
</reference>
<accession>A0A6J4HCS4</accession>
<name>A0A6J4HCS4_9ACTN</name>
<gene>
    <name evidence="2" type="ORF">AVDCRST_MAG10-662</name>
</gene>
<protein>
    <submittedName>
        <fullName evidence="2">Uncharacterized protein</fullName>
    </submittedName>
</protein>
<feature type="region of interest" description="Disordered" evidence="1">
    <location>
        <begin position="125"/>
        <end position="149"/>
    </location>
</feature>
<sequence>MPYEFAPGDRVLVATFGLQRQTGTLRRKTRLPWNLREGWVVELDTPPLFGRRTQRVGQTALIPLESVREPPDTLFRSYELKTGDRVLVTGLALRGHTGTVIRRTRLPWNLQKAWIVDLDTAKPPGGKRQPIGEGILVPLAEPPEGPCGT</sequence>
<evidence type="ECO:0000313" key="2">
    <source>
        <dbReference type="EMBL" id="CAA9220922.1"/>
    </source>
</evidence>
<evidence type="ECO:0000256" key="1">
    <source>
        <dbReference type="SAM" id="MobiDB-lite"/>
    </source>
</evidence>
<proteinExistence type="predicted"/>